<accession>A0ACC0AUU1</accession>
<name>A0ACC0AUU1_CATRO</name>
<sequence length="238" mass="26198">MALPPMNLISNLLIRISSSKSLALNPLNSGNRFGKFRVINGFVFSFGSVNTNASPPMYSFIRGISHQMFHSLGLHTKNKNGQYPIANSWILPPPGWQKLNSSGSSFGNPGPAGARVICNHKGEWIGGYYKNIGIANNMLAELWGLRDGLLQAVNLNIELLEVEGDSRAAIDLINSTDTNNSLNYSIVSNCKRLLDSFRSNRLFHAYREENKITDYLALIGANNASFSSLCLFPDTPFL</sequence>
<evidence type="ECO:0000313" key="1">
    <source>
        <dbReference type="EMBL" id="KAI5663218.1"/>
    </source>
</evidence>
<proteinExistence type="predicted"/>
<evidence type="ECO:0000313" key="2">
    <source>
        <dbReference type="Proteomes" id="UP001060085"/>
    </source>
</evidence>
<dbReference type="EMBL" id="CM044705">
    <property type="protein sequence ID" value="KAI5663218.1"/>
    <property type="molecule type" value="Genomic_DNA"/>
</dbReference>
<protein>
    <submittedName>
        <fullName evidence="1">Uncharacterized protein</fullName>
    </submittedName>
</protein>
<comment type="caution">
    <text evidence="1">The sequence shown here is derived from an EMBL/GenBank/DDBJ whole genome shotgun (WGS) entry which is preliminary data.</text>
</comment>
<organism evidence="1 2">
    <name type="scientific">Catharanthus roseus</name>
    <name type="common">Madagascar periwinkle</name>
    <name type="synonym">Vinca rosea</name>
    <dbReference type="NCBI Taxonomy" id="4058"/>
    <lineage>
        <taxon>Eukaryota</taxon>
        <taxon>Viridiplantae</taxon>
        <taxon>Streptophyta</taxon>
        <taxon>Embryophyta</taxon>
        <taxon>Tracheophyta</taxon>
        <taxon>Spermatophyta</taxon>
        <taxon>Magnoliopsida</taxon>
        <taxon>eudicotyledons</taxon>
        <taxon>Gunneridae</taxon>
        <taxon>Pentapetalae</taxon>
        <taxon>asterids</taxon>
        <taxon>lamiids</taxon>
        <taxon>Gentianales</taxon>
        <taxon>Apocynaceae</taxon>
        <taxon>Rauvolfioideae</taxon>
        <taxon>Vinceae</taxon>
        <taxon>Catharanthinae</taxon>
        <taxon>Catharanthus</taxon>
    </lineage>
</organism>
<reference evidence="2" key="1">
    <citation type="journal article" date="2023" name="Nat. Plants">
        <title>Single-cell RNA sequencing provides a high-resolution roadmap for understanding the multicellular compartmentation of specialized metabolism.</title>
        <authorList>
            <person name="Sun S."/>
            <person name="Shen X."/>
            <person name="Li Y."/>
            <person name="Li Y."/>
            <person name="Wang S."/>
            <person name="Li R."/>
            <person name="Zhang H."/>
            <person name="Shen G."/>
            <person name="Guo B."/>
            <person name="Wei J."/>
            <person name="Xu J."/>
            <person name="St-Pierre B."/>
            <person name="Chen S."/>
            <person name="Sun C."/>
        </authorList>
    </citation>
    <scope>NUCLEOTIDE SEQUENCE [LARGE SCALE GENOMIC DNA]</scope>
</reference>
<gene>
    <name evidence="1" type="ORF">M9H77_22541</name>
</gene>
<dbReference type="Proteomes" id="UP001060085">
    <property type="component" value="Linkage Group LG05"/>
</dbReference>
<keyword evidence="2" id="KW-1185">Reference proteome</keyword>